<organism evidence="5">
    <name type="scientific">Amorphochlora amoebiformis</name>
    <dbReference type="NCBI Taxonomy" id="1561963"/>
    <lineage>
        <taxon>Eukaryota</taxon>
        <taxon>Sar</taxon>
        <taxon>Rhizaria</taxon>
        <taxon>Cercozoa</taxon>
        <taxon>Chlorarachniophyceae</taxon>
        <taxon>Amorphochlora</taxon>
    </lineage>
</organism>
<dbReference type="SMART" id="SM00225">
    <property type="entry name" value="BTB"/>
    <property type="match status" value="1"/>
</dbReference>
<dbReference type="InterPro" id="IPR011333">
    <property type="entry name" value="SKP1/BTB/POZ_sf"/>
</dbReference>
<dbReference type="CDD" id="cd18186">
    <property type="entry name" value="BTB_POZ_ZBTB_KLHL-like"/>
    <property type="match status" value="1"/>
</dbReference>
<evidence type="ECO:0000313" key="5">
    <source>
        <dbReference type="EMBL" id="CAD8454455.1"/>
    </source>
</evidence>
<dbReference type="PROSITE" id="PS50097">
    <property type="entry name" value="BTB"/>
    <property type="match status" value="1"/>
</dbReference>
<keyword evidence="1" id="KW-0880">Kelch repeat</keyword>
<feature type="domain" description="BTB" evidence="4">
    <location>
        <begin position="337"/>
        <end position="410"/>
    </location>
</feature>
<feature type="compositionally biased region" description="Basic and acidic residues" evidence="3">
    <location>
        <begin position="154"/>
        <end position="165"/>
    </location>
</feature>
<dbReference type="PANTHER" id="PTHR24412:SF489">
    <property type="entry name" value="RING FINGER DOMAIN AND KELCH REPEAT-CONTAINING PROTEIN DDB_G0271372"/>
    <property type="match status" value="1"/>
</dbReference>
<name>A0A7S0DH26_9EUKA</name>
<evidence type="ECO:0000256" key="3">
    <source>
        <dbReference type="SAM" id="MobiDB-lite"/>
    </source>
</evidence>
<proteinExistence type="predicted"/>
<dbReference type="Pfam" id="PF07707">
    <property type="entry name" value="BACK"/>
    <property type="match status" value="1"/>
</dbReference>
<evidence type="ECO:0000259" key="4">
    <source>
        <dbReference type="PROSITE" id="PS50097"/>
    </source>
</evidence>
<accession>A0A7S0DH26</accession>
<reference evidence="5" key="1">
    <citation type="submission" date="2021-01" db="EMBL/GenBank/DDBJ databases">
        <authorList>
            <person name="Corre E."/>
            <person name="Pelletier E."/>
            <person name="Niang G."/>
            <person name="Scheremetjew M."/>
            <person name="Finn R."/>
            <person name="Kale V."/>
            <person name="Holt S."/>
            <person name="Cochrane G."/>
            <person name="Meng A."/>
            <person name="Brown T."/>
            <person name="Cohen L."/>
        </authorList>
    </citation>
    <scope>NUCLEOTIDE SEQUENCE</scope>
    <source>
        <strain evidence="5">CCMP2058</strain>
    </source>
</reference>
<dbReference type="SUPFAM" id="SSF54695">
    <property type="entry name" value="POZ domain"/>
    <property type="match status" value="1"/>
</dbReference>
<protein>
    <recommendedName>
        <fullName evidence="4">BTB domain-containing protein</fullName>
    </recommendedName>
</protein>
<dbReference type="Pfam" id="PF00651">
    <property type="entry name" value="BTB"/>
    <property type="match status" value="1"/>
</dbReference>
<dbReference type="Gene3D" id="3.30.710.10">
    <property type="entry name" value="Potassium Channel Kv1.1, Chain A"/>
    <property type="match status" value="1"/>
</dbReference>
<dbReference type="InterPro" id="IPR000210">
    <property type="entry name" value="BTB/POZ_dom"/>
</dbReference>
<feature type="region of interest" description="Disordered" evidence="3">
    <location>
        <begin position="144"/>
        <end position="182"/>
    </location>
</feature>
<dbReference type="AlphaFoldDB" id="A0A7S0DH26"/>
<gene>
    <name evidence="5" type="ORF">LAMO00422_LOCUS13398</name>
</gene>
<evidence type="ECO:0000256" key="2">
    <source>
        <dbReference type="ARBA" id="ARBA00022737"/>
    </source>
</evidence>
<dbReference type="Gene3D" id="1.25.40.420">
    <property type="match status" value="1"/>
</dbReference>
<dbReference type="PANTHER" id="PTHR24412">
    <property type="entry name" value="KELCH PROTEIN"/>
    <property type="match status" value="1"/>
</dbReference>
<keyword evidence="2" id="KW-0677">Repeat</keyword>
<dbReference type="InterPro" id="IPR011705">
    <property type="entry name" value="BACK"/>
</dbReference>
<dbReference type="EMBL" id="HBEM01019607">
    <property type="protein sequence ID" value="CAD8454455.1"/>
    <property type="molecule type" value="Transcribed_RNA"/>
</dbReference>
<evidence type="ECO:0000256" key="1">
    <source>
        <dbReference type="ARBA" id="ARBA00022441"/>
    </source>
</evidence>
<sequence>MASSLDSHIINAQMLPLPLIPQMNNYYNNCDDQSTLSIPTAETSTTPCPFGCGVLKKETSARDFRAHAYRYCKKVKKEHYPFIYLERFVNDPKRMVQGQKDEYPTELHELMDKNMDDFSPEIRKELLNFKTEVFDPVENTIKQKKRQKKLQKKLQSDRKLKEVLKRRNRNKKRSSATIKESRQEACVNKKTCLSRETRETWTSFLEWDPKPYVEEFSSSQSSDSKDKQFRARQAIKPRSLSLLDIVRVKKSVKRPCYHWGSVTHQHVGHIMTIDGRECTVNFEYPTVRKGWYAMIDELEVCEMPMKKENFIDKNDSYGAKVALNVLRRMRDMRNDNSNVKIIVEPLNCPGSAGGCMILQAHRGLLSAWSRAFREKFASEIKDEITIKTEHPDCFRDMLDIMYDPSIEPSERNMISMLNMATKWKVDDILSRYEEFIKNATRLSNVVDIWAAADQAKSETLQKHCARFAANNIRDCHEDLPIDHLIIALKRDDLCVGDENEALSIVCNRLKKLTEGSVQGAGLNDRTLKKSVQLLETIRTALLNKRWLECKDLKDDKGSLRGEFMRALLKNSHEGVKRRFGLKYESADELRPKMYVRISASVPAVIAACHEKFLDFGACGFVPEMYKYCGKLVQIEEVQKHHVRLRSLSWPIRALERASGKEIETMEGKRSHRVLEEGDLVDVWIPTEDLPLTSGDNWNYQAAVVKKASKEERAVLLCQLGDPRKKASDPMLMRMDSPRILEYLSFSHKSTHHDLSGKQWLQQLEFKSMSVMGKALNGSFEASRKNADDPFWPPLELGSVVEKMSHDFKKSLSVHEVAIRRMAQLTNADVVARITYPCFKGDSLETERQSCLEYFENENFFKVDKNLRQSICLLWEGKRNRTTLTRGLLKQSGVLIDILLVTARIHEDKTEKIKKSPDIIVSRAREELVNGLYKKTGFEERRPKYQNDKGMQLLFSDGKWQIKGAKKEESNFNWAEANGYFPPIGDWDSQGSLHLRFVKPHKFETKSKHARVDVELATSHRNGRVSDPSESKDHEMIPMEISPHDTKTITLLTELTEVYSNIFGKNAISFVVEEFRNCSFDVDTIAEEINLVGFNVDAIIKSFIERNYPTNDSKSAFRALETLSDVLELVEGFKYKVAKDRRRALDGLA</sequence>